<evidence type="ECO:0000313" key="2">
    <source>
        <dbReference type="EMBL" id="CAA9197208.1"/>
    </source>
</evidence>
<keyword evidence="3" id="KW-1185">Reference proteome</keyword>
<dbReference type="Proteomes" id="UP000479938">
    <property type="component" value="Unassembled WGS sequence"/>
</dbReference>
<feature type="signal peptide" evidence="1">
    <location>
        <begin position="1"/>
        <end position="35"/>
    </location>
</feature>
<keyword evidence="1" id="KW-0732">Signal</keyword>
<dbReference type="EMBL" id="CADCSU010000068">
    <property type="protein sequence ID" value="CAA9197208.1"/>
    <property type="molecule type" value="Genomic_DNA"/>
</dbReference>
<organism evidence="2 3">
    <name type="scientific">Flavobacterium bizetiae</name>
    <dbReference type="NCBI Taxonomy" id="2704140"/>
    <lineage>
        <taxon>Bacteria</taxon>
        <taxon>Pseudomonadati</taxon>
        <taxon>Bacteroidota</taxon>
        <taxon>Flavobacteriia</taxon>
        <taxon>Flavobacteriales</taxon>
        <taxon>Flavobacteriaceae</taxon>
        <taxon>Flavobacterium</taxon>
    </lineage>
</organism>
<sequence>MEPIPMSHANKIKNMKNTIRIISLFVILLSTGCKAQQMVQTPSDAYKLKTNEQQFINRPLKDLLKEIKPEIKLVTGNVDYPSFFSFRFISREELRKKTESENTLGLYVYVKETLDWDFDKRPQGKEFEWSKEDLEKYGNLTVTRIKVIGKP</sequence>
<protein>
    <recommendedName>
        <fullName evidence="4">Lipoprotein</fullName>
    </recommendedName>
</protein>
<evidence type="ECO:0000256" key="1">
    <source>
        <dbReference type="SAM" id="SignalP"/>
    </source>
</evidence>
<dbReference type="AlphaFoldDB" id="A0A6J4GDC5"/>
<feature type="chain" id="PRO_5026905730" description="Lipoprotein" evidence="1">
    <location>
        <begin position="36"/>
        <end position="151"/>
    </location>
</feature>
<accession>A0A6J4GDC5</accession>
<proteinExistence type="predicted"/>
<name>A0A6J4GDC5_9FLAO</name>
<reference evidence="2 3" key="1">
    <citation type="submission" date="2020-02" db="EMBL/GenBank/DDBJ databases">
        <authorList>
            <person name="Criscuolo A."/>
        </authorList>
    </citation>
    <scope>NUCLEOTIDE SEQUENCE [LARGE SCALE GENOMIC DNA]</scope>
    <source>
        <strain evidence="2">CIP105534</strain>
    </source>
</reference>
<evidence type="ECO:0000313" key="3">
    <source>
        <dbReference type="Proteomes" id="UP000479938"/>
    </source>
</evidence>
<gene>
    <name evidence="2" type="ORF">FLA105534_01519</name>
</gene>
<evidence type="ECO:0008006" key="4">
    <source>
        <dbReference type="Google" id="ProtNLM"/>
    </source>
</evidence>